<dbReference type="CDD" id="cd00303">
    <property type="entry name" value="retropepsin_like"/>
    <property type="match status" value="1"/>
</dbReference>
<feature type="compositionally biased region" description="Low complexity" evidence="1">
    <location>
        <begin position="1862"/>
        <end position="1871"/>
    </location>
</feature>
<feature type="region of interest" description="Disordered" evidence="1">
    <location>
        <begin position="490"/>
        <end position="536"/>
    </location>
</feature>
<feature type="domain" description="GAG-pre-integrase" evidence="4">
    <location>
        <begin position="2289"/>
        <end position="2354"/>
    </location>
</feature>
<proteinExistence type="predicted"/>
<feature type="compositionally biased region" description="Polar residues" evidence="1">
    <location>
        <begin position="2156"/>
        <end position="2168"/>
    </location>
</feature>
<dbReference type="EMBL" id="BKCJ010003468">
    <property type="protein sequence ID" value="GEU55269.1"/>
    <property type="molecule type" value="Genomic_DNA"/>
</dbReference>
<sequence length="3081" mass="347234">MAAFVIPISLDSSEESVGSHVLRVILFGTIPTSIPIIHVVVVEVPIAPADLLVASEVGVVFVILSTRVLDLVDYSSFSDSDPSEDSLPLAPELPLVSPFLCSDDSKVDSESKPAEQRPERHESLTPSSEFPLAPVVFPPKIRRWQPILVRPGEAILFGQPYRTHPNGPRKLLTARKRVGPFPTRRLAWRRISHRSSDRHSSLDFTSYSSSSSSSSNSSLDISSGLSLDSLSNSSSVHYSGCDASGQSHSGPSTRVASPRLFYPSVKTPRCSEGFMHWRSVPLSTLYPPMTSNSSSYSSLERSLDSSSPSAIPSRKRCGSPTTLVPSSTSVLRSIAPALADLSPRKSDGVGVPTEDGIGMGVEVVTSDIREDEEEFEVEASAGGTMEIIVDPLVTGGISESIGGDAHDLEETGQLMASEERVDLTDKIRSPGRENLRVQALLCIERDCVDSLLHHMALSQEEFHQIQRDHNDTRRRLRRLESLVERQALETHEANRNIGLGNGSDEGGNGNDNGNGNGGRNGNGNYNENDKDDRTMVPKEEDRVEKFIRGLSDNIQGNVIAAEPTRLQDADNHGQQPPFKRQNVGGQNVAKAYTAGYNERRVYNGLLPLYNKCKFHHEGLYTVRCRKCNKVRHLTRNKIGNKSEIDKARGKAYVLGEGDTNPDSNIVTGTFLLKNHYASVLFDSSTDRSFMSTTFSTLIDIIPDTLDVSYAIKLADGRGSETNTILRGSTLELLGHPFNIDLMPVELGFFDVIIGMDWLANHHAVIVCDEKIVWIPYGDEVLIVQGDRSGKGKKSKLSIISCTKTQKYIKKGCLIFLVQVTKKETKDKSEEKRLEDVPTVRDFLKEISKKESIRPSSSPCRSSVLFVKKKDGSFQMCIDYRELNKLTVKNRYPLQRINDLFDLLQGLSVYSKIDLRSGYHQLRVRDEDISMMAFRTRHSHYEFQSERTIQTLEDMLRACVIDFGKGWDRYLPLVEFFYNNSYHTSIKAAPFEALYNQKCQSPVCWAEVVDAQLTGPEIIHETTEKIIQIKKPIQAARDRQKILGLNIVVAAAKLPILNPNEFDLWKMRIEQYFLMTDYSLWEVIFNGDSHIPTRLVGVVQPVAPTTVEQRLARKNELKARGTLLMALPDKHQLKFNIQKDAKSLMEAIEKRFGGNKETKKVQKTLLKQQYENFTCSSSESLDQIHDRLQKLISQLEILGESLSQEDINLKFLRSLPTEWRTHTLIYRNKTDLEDQSLDDLFNNLKIYEAEVKSSSSTSSTTQNIAFVSSQNTDSTNESVSVVTSVSTASTKVLVSALPNVDNLSDAVIYSFFASQSNGPQLDIDDLKQIDTDGVDCLPNEEIFAELARIGYEKPSTKLTFYKAFFLAQWKFLIHTIIQCMSTKRTAWNEFNSFMASAVICLATVGDLSSYSTKYTSPALTQKVFANMRRVGKGFSEVDTPLFAVFDEPTPPLPTPVTPPPPPQQEHIPSAPQAKTAQPSPPLQQQPSYNAKISMTLLNTLLETWLKRLRKVGTAQRVKSAAETIMDDQENASKQGGKIAELDADEDVTLEEVDVEVTMDADETDKAEPAEVEEVIEVVTTAKLMTKVVTTTTTNITAALVPKASAPRRRRGVIIQDPEEAANASVIMQSKDDVVDQVKKKERQDNTVMRYQALKRKPVTEAHARKNTMGYLKNIVGFKMDFFRWMTYTEIRSIFEKHYNFIQAFLEKGEKEIEEESTTPLALKVSVVDYQIHHDNNKPYYKIIRADGTHQLFLIFITLLKNFDREDLEILWKLVQEKFQSSELKNFSDDFLLNTFKTMFQKPNVEASIWREQKGRYGLAKEISLDKIHSGTNAWKLKKIVKCYWIAEAKDFKIHSDWDPQVVSEPGSSSSDTKTSKESLEKPKTVRPSAPIIEEWKSDSKNENVVEKTEVKKTVKPSLKKIEFVNARNTTGENESKAEKPRKLRQSPRGNKRNWNNQKSQQLGNDFVMHNKACYICGSFDNLVNTARPKAVINVVRTNLVNDVKASACWVWRPIKPNSASITLKRYDYVDVRGRSRFCMDFEISYKGSTLILFDISKEKLSSHDRIVYKMSQSIQTIHMLEKTPNRVYDPFLKVGLGYKNPERLKKAIAAQPKMYDGEKLQSVDLKIDSPDSEKTLKDAKESVESSNSVRRPKSKGTKSNNRVLKNTKSSSAYVQKISHSVSIDSNTCETNDSNVCQTNTSVSNSKIVNVVNDGSNIVCVSYGKYVFLLSHEKCIARYALFRNFDVKRALFTTPVAAKSKNLGATSVVTKSRLSVTNTPKATNKKWVAKLSTLPSAFVSCDAEPHQKKSWLWHRRLSHLNFGTINQLTLKDLVDGLPKVKYNKDHLCSACEQGKSEKASLPPKLVPRTESTLELLHMDLCGPIRVASINVSIFEPKNIKEAMLDASWIESMQDEINQFKRFDVWNLWAYAAHKNFPIYQMDVKTAFLNGPLKEELFVRQPDGFVDPDFSNHIYRLKKALYGLKQAPRVWYDELSSFSNTNSQKDFGFELIAYSDADLAGCNDDCKSTSGGIQFLEDKLVSWLSKKHDCTTMLTGKANIPHGSRSNYSCSTCSKISYNREMQQLHNAEEYPCSPKCKIVGQILLDHLLCYALTATADVLVFLVETLENPFVAPVNIETIEAFMNKIGYQGVVDKVSAFYTKNLAQPWQTMFKVVNRCLTTRTSGHDQTKINILQMFHVVINRTNVDYAALLWWDFMNNKFLEIPKRIEEDYHFIKDGILLVSVYTTGDVRIRGMLILDAFLSKEIRATDDFKEYEMVFITIDVPMNQLQPVVSTQGTYRSTPKAHRTPTLTASPQGKKRKQSARESSSQRQSHKITIKRKKPKEEIEKMVEGNEDEESYASEFVDLVLNDDADDFDTRLEPESQKENPEKIEKEKKDDVEIEKEKKGEEIKKENNNDNVEETDKVVKEKDIIDDVTGSTKIRKEQKQTPIPSPTRSPRNVLSSDKTVSEELTATVSPTTATTSKASSITKCKKQSISSKPKTLPGRMLAKEFATHGPKMIEELFRKHMQNTTLNFYPTTSMSTAGKSSADLQHQLYLNMKSKPQDQAANPEIKEILKAKFETQ</sequence>
<dbReference type="InterPro" id="IPR025724">
    <property type="entry name" value="GAG-pre-integrase_dom"/>
</dbReference>
<feature type="region of interest" description="Disordered" evidence="1">
    <location>
        <begin position="1859"/>
        <end position="1910"/>
    </location>
</feature>
<feature type="compositionally biased region" description="Polar residues" evidence="1">
    <location>
        <begin position="2945"/>
        <end position="2969"/>
    </location>
</feature>
<feature type="compositionally biased region" description="Low complexity" evidence="1">
    <location>
        <begin position="2970"/>
        <end position="2987"/>
    </location>
</feature>
<dbReference type="Pfam" id="PF13976">
    <property type="entry name" value="gag_pre-integrs"/>
    <property type="match status" value="1"/>
</dbReference>
<feature type="compositionally biased region" description="Gly residues" evidence="1">
    <location>
        <begin position="499"/>
        <end position="521"/>
    </location>
</feature>
<evidence type="ECO:0000256" key="1">
    <source>
        <dbReference type="SAM" id="MobiDB-lite"/>
    </source>
</evidence>
<gene>
    <name evidence="5" type="ORF">Tci_027247</name>
</gene>
<feature type="domain" description="Reverse transcriptase Ty1/copia-type" evidence="3">
    <location>
        <begin position="2425"/>
        <end position="2496"/>
    </location>
</feature>
<dbReference type="Pfam" id="PF14223">
    <property type="entry name" value="Retrotran_gag_2"/>
    <property type="match status" value="1"/>
</dbReference>
<feature type="region of interest" description="Disordered" evidence="1">
    <location>
        <begin position="1447"/>
        <end position="1485"/>
    </location>
</feature>
<dbReference type="Gene3D" id="2.40.70.10">
    <property type="entry name" value="Acid Proteases"/>
    <property type="match status" value="1"/>
</dbReference>
<dbReference type="InterPro" id="IPR000477">
    <property type="entry name" value="RT_dom"/>
</dbReference>
<feature type="compositionally biased region" description="Basic and acidic residues" evidence="1">
    <location>
        <begin position="527"/>
        <end position="536"/>
    </location>
</feature>
<feature type="compositionally biased region" description="Low complexity" evidence="1">
    <location>
        <begin position="202"/>
        <end position="218"/>
    </location>
</feature>
<dbReference type="CDD" id="cd01647">
    <property type="entry name" value="RT_LTR"/>
    <property type="match status" value="1"/>
</dbReference>
<feature type="region of interest" description="Disordered" evidence="1">
    <location>
        <begin position="290"/>
        <end position="326"/>
    </location>
</feature>
<dbReference type="PANTHER" id="PTHR15503">
    <property type="entry name" value="LDOC1 RELATED"/>
    <property type="match status" value="1"/>
</dbReference>
<evidence type="ECO:0000259" key="2">
    <source>
        <dbReference type="Pfam" id="PF00078"/>
    </source>
</evidence>
<feature type="compositionally biased region" description="Pro residues" evidence="1">
    <location>
        <begin position="1447"/>
        <end position="1462"/>
    </location>
</feature>
<dbReference type="Gene3D" id="3.10.10.10">
    <property type="entry name" value="HIV Type 1 Reverse Transcriptase, subunit A, domain 1"/>
    <property type="match status" value="1"/>
</dbReference>
<feature type="region of interest" description="Disordered" evidence="1">
    <location>
        <begin position="238"/>
        <end position="257"/>
    </location>
</feature>
<protein>
    <recommendedName>
        <fullName evidence="6">Reverse transcriptase domain-containing protein</fullName>
    </recommendedName>
</protein>
<comment type="caution">
    <text evidence="5">The sequence shown here is derived from an EMBL/GenBank/DDBJ whole genome shotgun (WGS) entry which is preliminary data.</text>
</comment>
<feature type="region of interest" description="Disordered" evidence="1">
    <location>
        <begin position="104"/>
        <end position="127"/>
    </location>
</feature>
<dbReference type="InterPro" id="IPR032567">
    <property type="entry name" value="RTL1-rel"/>
</dbReference>
<feature type="compositionally biased region" description="Basic and acidic residues" evidence="1">
    <location>
        <begin position="2874"/>
        <end position="2930"/>
    </location>
</feature>
<organism evidence="5">
    <name type="scientific">Tanacetum cinerariifolium</name>
    <name type="common">Dalmatian daisy</name>
    <name type="synonym">Chrysanthemum cinerariifolium</name>
    <dbReference type="NCBI Taxonomy" id="118510"/>
    <lineage>
        <taxon>Eukaryota</taxon>
        <taxon>Viridiplantae</taxon>
        <taxon>Streptophyta</taxon>
        <taxon>Embryophyta</taxon>
        <taxon>Tracheophyta</taxon>
        <taxon>Spermatophyta</taxon>
        <taxon>Magnoliopsida</taxon>
        <taxon>eudicotyledons</taxon>
        <taxon>Gunneridae</taxon>
        <taxon>Pentapetalae</taxon>
        <taxon>asterids</taxon>
        <taxon>campanulids</taxon>
        <taxon>Asterales</taxon>
        <taxon>Asteraceae</taxon>
        <taxon>Asteroideae</taxon>
        <taxon>Anthemideae</taxon>
        <taxon>Anthemidinae</taxon>
        <taxon>Tanacetum</taxon>
    </lineage>
</organism>
<evidence type="ECO:0000259" key="4">
    <source>
        <dbReference type="Pfam" id="PF13976"/>
    </source>
</evidence>
<feature type="compositionally biased region" description="Basic residues" evidence="1">
    <location>
        <begin position="2829"/>
        <end position="2839"/>
    </location>
</feature>
<evidence type="ECO:0000313" key="5">
    <source>
        <dbReference type="EMBL" id="GEU55269.1"/>
    </source>
</evidence>
<feature type="region of interest" description="Disordered" evidence="1">
    <location>
        <begin position="199"/>
        <end position="218"/>
    </location>
</feature>
<feature type="region of interest" description="Disordered" evidence="1">
    <location>
        <begin position="1924"/>
        <end position="1960"/>
    </location>
</feature>
<dbReference type="InterPro" id="IPR043502">
    <property type="entry name" value="DNA/RNA_pol_sf"/>
</dbReference>
<feature type="compositionally biased region" description="Basic and acidic residues" evidence="1">
    <location>
        <begin position="104"/>
        <end position="123"/>
    </location>
</feature>
<dbReference type="PANTHER" id="PTHR15503:SF45">
    <property type="entry name" value="RNA-DIRECTED DNA POLYMERASE HOMOLOG"/>
    <property type="match status" value="1"/>
</dbReference>
<feature type="compositionally biased region" description="Basic residues" evidence="1">
    <location>
        <begin position="1940"/>
        <end position="1950"/>
    </location>
</feature>
<feature type="region of interest" description="Disordered" evidence="1">
    <location>
        <begin position="2791"/>
        <end position="2843"/>
    </location>
</feature>
<feature type="compositionally biased region" description="Basic and acidic residues" evidence="1">
    <location>
        <begin position="2133"/>
        <end position="2142"/>
    </location>
</feature>
<feature type="compositionally biased region" description="Basic and acidic residues" evidence="1">
    <location>
        <begin position="1872"/>
        <end position="1882"/>
    </location>
</feature>
<dbReference type="InterPro" id="IPR043128">
    <property type="entry name" value="Rev_trsase/Diguanyl_cyclase"/>
</dbReference>
<dbReference type="InterPro" id="IPR012337">
    <property type="entry name" value="RNaseH-like_sf"/>
</dbReference>
<dbReference type="Pfam" id="PF00078">
    <property type="entry name" value="RVT_1"/>
    <property type="match status" value="1"/>
</dbReference>
<feature type="compositionally biased region" description="Polar residues" evidence="1">
    <location>
        <begin position="1951"/>
        <end position="1960"/>
    </location>
</feature>
<dbReference type="SUPFAM" id="SSF53098">
    <property type="entry name" value="Ribonuclease H-like"/>
    <property type="match status" value="1"/>
</dbReference>
<dbReference type="Pfam" id="PF07727">
    <property type="entry name" value="RVT_2"/>
    <property type="match status" value="1"/>
</dbReference>
<evidence type="ECO:0008006" key="6">
    <source>
        <dbReference type="Google" id="ProtNLM"/>
    </source>
</evidence>
<feature type="region of interest" description="Disordered" evidence="1">
    <location>
        <begin position="2133"/>
        <end position="2168"/>
    </location>
</feature>
<accession>A0A6L2L1Z5</accession>
<dbReference type="SUPFAM" id="SSF56672">
    <property type="entry name" value="DNA/RNA polymerases"/>
    <property type="match status" value="1"/>
</dbReference>
<feature type="region of interest" description="Disordered" evidence="1">
    <location>
        <begin position="2874"/>
        <end position="3002"/>
    </location>
</feature>
<feature type="compositionally biased region" description="Basic and acidic residues" evidence="1">
    <location>
        <begin position="1892"/>
        <end position="1910"/>
    </location>
</feature>
<feature type="domain" description="Reverse transcriptase" evidence="2">
    <location>
        <begin position="866"/>
        <end position="940"/>
    </location>
</feature>
<name>A0A6L2L1Z5_TANCI</name>
<feature type="compositionally biased region" description="Low complexity" evidence="1">
    <location>
        <begin position="291"/>
        <end position="312"/>
    </location>
</feature>
<dbReference type="InterPro" id="IPR021109">
    <property type="entry name" value="Peptidase_aspartic_dom_sf"/>
</dbReference>
<dbReference type="Pfam" id="PF08284">
    <property type="entry name" value="RVP_2"/>
    <property type="match status" value="1"/>
</dbReference>
<dbReference type="Gene3D" id="3.30.70.270">
    <property type="match status" value="1"/>
</dbReference>
<reference evidence="5" key="1">
    <citation type="journal article" date="2019" name="Sci. Rep.">
        <title>Draft genome of Tanacetum cinerariifolium, the natural source of mosquito coil.</title>
        <authorList>
            <person name="Yamashiro T."/>
            <person name="Shiraishi A."/>
            <person name="Satake H."/>
            <person name="Nakayama K."/>
        </authorList>
    </citation>
    <scope>NUCLEOTIDE SEQUENCE</scope>
</reference>
<feature type="compositionally biased region" description="Polar residues" evidence="1">
    <location>
        <begin position="244"/>
        <end position="255"/>
    </location>
</feature>
<evidence type="ECO:0000259" key="3">
    <source>
        <dbReference type="Pfam" id="PF07727"/>
    </source>
</evidence>
<dbReference type="InterPro" id="IPR013103">
    <property type="entry name" value="RVT_2"/>
</dbReference>